<dbReference type="PANTHER" id="PTHR33099:SF7">
    <property type="entry name" value="MYND-TYPE DOMAIN-CONTAINING PROTEIN"/>
    <property type="match status" value="1"/>
</dbReference>
<protein>
    <recommendedName>
        <fullName evidence="4">Fe2OG dioxygenase domain-containing protein</fullName>
    </recommendedName>
</protein>
<dbReference type="EMBL" id="FJOG01000005">
    <property type="protein sequence ID" value="CZR54735.1"/>
    <property type="molecule type" value="Genomic_DNA"/>
</dbReference>
<reference evidence="2 3" key="1">
    <citation type="submission" date="2016-03" db="EMBL/GenBank/DDBJ databases">
        <authorList>
            <person name="Ploux O."/>
        </authorList>
    </citation>
    <scope>NUCLEOTIDE SEQUENCE [LARGE SCALE GENOMIC DNA]</scope>
    <source>
        <strain evidence="2 3">UAMH 11012</strain>
    </source>
</reference>
<dbReference type="STRING" id="576137.A0A1L7WPN1"/>
<feature type="compositionally biased region" description="Pro residues" evidence="1">
    <location>
        <begin position="1"/>
        <end position="12"/>
    </location>
</feature>
<feature type="compositionally biased region" description="Polar residues" evidence="1">
    <location>
        <begin position="32"/>
        <end position="46"/>
    </location>
</feature>
<evidence type="ECO:0000256" key="1">
    <source>
        <dbReference type="SAM" id="MobiDB-lite"/>
    </source>
</evidence>
<dbReference type="OrthoDB" id="27483at2759"/>
<keyword evidence="3" id="KW-1185">Reference proteome</keyword>
<gene>
    <name evidence="2" type="ORF">PAC_04619</name>
</gene>
<sequence length="600" mass="66262">MSSMPPSIPPNRPSSSESMPPPPRPRRPDTESAPTSTSTQIPSVRASNEPIEIDSDSDSDITMTTHSRNASSSSNTLSRPDTSSTNPPAGARSLQALAAQSVFNDLKNSLKGYESAAAYCCGGSLPFSSTPSSNAFNSAKAPITSPPVVIRFDSPHPSNAISKITFPSIPDQRESEEELGKLLEACAPATFGVGAKDVLDESYRKAGKLDRSQFSTDWHPADYGILDTIAQTLLPESSTSFGEKEDRRAEHWGVRAELYKLNVYSAPSGRFQKHVDTPRGATQFGSLVVCLPAAHKGGQLLIQHKKHTSTFDWSNDNPNSLEWTAFYSDCEHEVLPVKSGHRITLTYNLYICERIGGILQRYPGTDPSLFPLYGKLRDMLEQPGFLQDGGTIGFACTHTYAHTSRGTERLMPHSLKGLDSVIFAVFSSLSSEYDIRATVRPLLSTEMWDEYDENRAEGGDIPSDDEDFDSETLERKASVDRVGPKFERIKMIDSQFDSYGDPTSKLQRYFPFQEFRNVLWLNEAHHEGWEVQLVNLKYGNEASLAWSYSHAVILVDVPPFLERVAVGERDMVEIDGSRDAGEAVFPDWHAGKRGKEGTSY</sequence>
<dbReference type="Gene3D" id="2.60.120.620">
    <property type="entry name" value="q2cbj1_9rhob like domain"/>
    <property type="match status" value="1"/>
</dbReference>
<dbReference type="Proteomes" id="UP000184330">
    <property type="component" value="Unassembled WGS sequence"/>
</dbReference>
<accession>A0A1L7WPN1</accession>
<dbReference type="AlphaFoldDB" id="A0A1L7WPN1"/>
<feature type="region of interest" description="Disordered" evidence="1">
    <location>
        <begin position="1"/>
        <end position="90"/>
    </location>
</feature>
<evidence type="ECO:0008006" key="4">
    <source>
        <dbReference type="Google" id="ProtNLM"/>
    </source>
</evidence>
<evidence type="ECO:0000313" key="2">
    <source>
        <dbReference type="EMBL" id="CZR54735.1"/>
    </source>
</evidence>
<dbReference type="PANTHER" id="PTHR33099">
    <property type="entry name" value="FE2OG DIOXYGENASE DOMAIN-CONTAINING PROTEIN"/>
    <property type="match status" value="1"/>
</dbReference>
<organism evidence="2 3">
    <name type="scientific">Phialocephala subalpina</name>
    <dbReference type="NCBI Taxonomy" id="576137"/>
    <lineage>
        <taxon>Eukaryota</taxon>
        <taxon>Fungi</taxon>
        <taxon>Dikarya</taxon>
        <taxon>Ascomycota</taxon>
        <taxon>Pezizomycotina</taxon>
        <taxon>Leotiomycetes</taxon>
        <taxon>Helotiales</taxon>
        <taxon>Mollisiaceae</taxon>
        <taxon>Phialocephala</taxon>
        <taxon>Phialocephala fortinii species complex</taxon>
    </lineage>
</organism>
<evidence type="ECO:0000313" key="3">
    <source>
        <dbReference type="Proteomes" id="UP000184330"/>
    </source>
</evidence>
<feature type="compositionally biased region" description="Low complexity" evidence="1">
    <location>
        <begin position="64"/>
        <end position="79"/>
    </location>
</feature>
<name>A0A1L7WPN1_9HELO</name>
<proteinExistence type="predicted"/>